<keyword evidence="5" id="KW-0479">Metal-binding</keyword>
<dbReference type="GO" id="GO:0005737">
    <property type="term" value="C:cytoplasm"/>
    <property type="evidence" value="ECO:0007669"/>
    <property type="project" value="TreeGrafter"/>
</dbReference>
<dbReference type="GO" id="GO:0006826">
    <property type="term" value="P:iron ion transport"/>
    <property type="evidence" value="ECO:0007669"/>
    <property type="project" value="InterPro"/>
</dbReference>
<evidence type="ECO:0000313" key="8">
    <source>
        <dbReference type="Proteomes" id="UP000784294"/>
    </source>
</evidence>
<dbReference type="InterPro" id="IPR009078">
    <property type="entry name" value="Ferritin-like_SF"/>
</dbReference>
<evidence type="ECO:0000256" key="2">
    <source>
        <dbReference type="ARBA" id="ARBA00023002"/>
    </source>
</evidence>
<dbReference type="GO" id="GO:0006879">
    <property type="term" value="P:intracellular iron ion homeostasis"/>
    <property type="evidence" value="ECO:0007669"/>
    <property type="project" value="InterPro"/>
</dbReference>
<reference evidence="7" key="1">
    <citation type="submission" date="2018-11" db="EMBL/GenBank/DDBJ databases">
        <authorList>
            <consortium name="Pathogen Informatics"/>
        </authorList>
    </citation>
    <scope>NUCLEOTIDE SEQUENCE</scope>
</reference>
<feature type="binding site" evidence="5">
    <location>
        <position position="150"/>
    </location>
    <ligand>
        <name>Fe cation</name>
        <dbReference type="ChEBI" id="CHEBI:24875"/>
        <label>1</label>
    </ligand>
</feature>
<keyword evidence="2" id="KW-0560">Oxidoreductase</keyword>
<dbReference type="Proteomes" id="UP000784294">
    <property type="component" value="Unassembled WGS sequence"/>
</dbReference>
<evidence type="ECO:0000256" key="4">
    <source>
        <dbReference type="ARBA" id="ARBA00047990"/>
    </source>
</evidence>
<organism evidence="7 8">
    <name type="scientific">Protopolystoma xenopodis</name>
    <dbReference type="NCBI Taxonomy" id="117903"/>
    <lineage>
        <taxon>Eukaryota</taxon>
        <taxon>Metazoa</taxon>
        <taxon>Spiralia</taxon>
        <taxon>Lophotrochozoa</taxon>
        <taxon>Platyhelminthes</taxon>
        <taxon>Monogenea</taxon>
        <taxon>Polyopisthocotylea</taxon>
        <taxon>Polystomatidea</taxon>
        <taxon>Polystomatidae</taxon>
        <taxon>Protopolystoma</taxon>
    </lineage>
</organism>
<dbReference type="Gene3D" id="1.20.1260.10">
    <property type="match status" value="1"/>
</dbReference>
<evidence type="ECO:0000256" key="5">
    <source>
        <dbReference type="PIRSR" id="PIRSR601519-1"/>
    </source>
</evidence>
<keyword evidence="5" id="KW-0408">Iron</keyword>
<comment type="caution">
    <text evidence="7">The sequence shown here is derived from an EMBL/GenBank/DDBJ whole genome shotgun (WGS) entry which is preliminary data.</text>
</comment>
<dbReference type="InterPro" id="IPR012347">
    <property type="entry name" value="Ferritin-like"/>
</dbReference>
<feature type="binding site" evidence="5">
    <location>
        <position position="116"/>
    </location>
    <ligand>
        <name>Fe cation</name>
        <dbReference type="ChEBI" id="CHEBI:24875"/>
        <label>1</label>
    </ligand>
</feature>
<keyword evidence="8" id="KW-1185">Reference proteome</keyword>
<name>A0A448XPF6_9PLAT</name>
<proteinExistence type="predicted"/>
<gene>
    <name evidence="7" type="ORF">PXEA_LOCUS35050</name>
</gene>
<evidence type="ECO:0000313" key="7">
    <source>
        <dbReference type="EMBL" id="VEL41610.1"/>
    </source>
</evidence>
<evidence type="ECO:0000256" key="6">
    <source>
        <dbReference type="SAM" id="MobiDB-lite"/>
    </source>
</evidence>
<dbReference type="EMBL" id="CAAALY010270125">
    <property type="protein sequence ID" value="VEL41610.1"/>
    <property type="molecule type" value="Genomic_DNA"/>
</dbReference>
<dbReference type="GO" id="GO:0004322">
    <property type="term" value="F:ferroxidase activity"/>
    <property type="evidence" value="ECO:0007669"/>
    <property type="project" value="UniProtKB-EC"/>
</dbReference>
<dbReference type="GO" id="GO:0008199">
    <property type="term" value="F:ferric iron binding"/>
    <property type="evidence" value="ECO:0007669"/>
    <property type="project" value="InterPro"/>
</dbReference>
<sequence length="224" mass="25177">MNSRSDYPSEVEQQVNHSIEMHLSGEYTYHSLSSLCLSDSVASPEFSEFFRFCGCRMRRAADLLRGYQTTRGGKYPSNESSSSGLKSLVQIPNPSQYESKSSEFIGHLIDLAIEMERQTEHQLRSLCHQSSVSQDSSTPCFVQKRLLKSQRFAIKSLVMHQTGLRQSQDISLYRSIVMHPLISKVNSCTSHSESSFQTSGPRRSHESTLCSCLLSHLIVSSLSN</sequence>
<dbReference type="GO" id="GO:0008198">
    <property type="term" value="F:ferrous iron binding"/>
    <property type="evidence" value="ECO:0007669"/>
    <property type="project" value="TreeGrafter"/>
</dbReference>
<dbReference type="InterPro" id="IPR001519">
    <property type="entry name" value="Ferritin"/>
</dbReference>
<protein>
    <recommendedName>
        <fullName evidence="1">ferroxidase</fullName>
        <ecNumber evidence="1">1.16.3.1</ecNumber>
    </recommendedName>
</protein>
<dbReference type="AlphaFoldDB" id="A0A448XPF6"/>
<comment type="function">
    <text evidence="3">Stores iron in a soluble, non-toxic, readily available form. Important for iron homeostasis. Has ferroxidase activity. Iron is taken up in the ferrous form and deposited as ferric hydroxides after oxidation.</text>
</comment>
<dbReference type="PANTHER" id="PTHR11431:SF75">
    <property type="entry name" value="FERRITIN"/>
    <property type="match status" value="1"/>
</dbReference>
<feature type="compositionally biased region" description="Low complexity" evidence="6">
    <location>
        <begin position="77"/>
        <end position="87"/>
    </location>
</feature>
<dbReference type="OrthoDB" id="6264668at2759"/>
<feature type="region of interest" description="Disordered" evidence="6">
    <location>
        <begin position="69"/>
        <end position="89"/>
    </location>
</feature>
<dbReference type="EC" id="1.16.3.1" evidence="1"/>
<dbReference type="PANTHER" id="PTHR11431">
    <property type="entry name" value="FERRITIN"/>
    <property type="match status" value="1"/>
</dbReference>
<comment type="catalytic activity">
    <reaction evidence="4">
        <text>4 Fe(2+) + O2 + 4 H(+) = 4 Fe(3+) + 2 H2O</text>
        <dbReference type="Rhea" id="RHEA:11148"/>
        <dbReference type="ChEBI" id="CHEBI:15377"/>
        <dbReference type="ChEBI" id="CHEBI:15378"/>
        <dbReference type="ChEBI" id="CHEBI:15379"/>
        <dbReference type="ChEBI" id="CHEBI:29033"/>
        <dbReference type="ChEBI" id="CHEBI:29034"/>
        <dbReference type="EC" id="1.16.3.1"/>
    </reaction>
</comment>
<evidence type="ECO:0000256" key="3">
    <source>
        <dbReference type="ARBA" id="ARBA00025111"/>
    </source>
</evidence>
<dbReference type="SUPFAM" id="SSF47240">
    <property type="entry name" value="Ferritin-like"/>
    <property type="match status" value="1"/>
</dbReference>
<accession>A0A448XPF6</accession>
<evidence type="ECO:0000256" key="1">
    <source>
        <dbReference type="ARBA" id="ARBA00013107"/>
    </source>
</evidence>